<feature type="transmembrane region" description="Helical" evidence="1">
    <location>
        <begin position="89"/>
        <end position="106"/>
    </location>
</feature>
<reference evidence="2 3" key="1">
    <citation type="submission" date="2022-01" db="EMBL/GenBank/DDBJ databases">
        <title>Maritalea mediterranea sp. nov., isolated from marine plastic residues from the Malva-rosa beach (Valencia, Spain).</title>
        <authorList>
            <person name="Vidal-Verdu A."/>
            <person name="Molina-Menor E."/>
            <person name="Pascual J."/>
            <person name="Pereto J."/>
            <person name="Porcar M."/>
        </authorList>
    </citation>
    <scope>NUCLEOTIDE SEQUENCE [LARGE SCALE GENOMIC DNA]</scope>
    <source>
        <strain evidence="2 3">P4.10X</strain>
    </source>
</reference>
<feature type="transmembrane region" description="Helical" evidence="1">
    <location>
        <begin position="126"/>
        <end position="145"/>
    </location>
</feature>
<protein>
    <recommendedName>
        <fullName evidence="4">DUF2868 domain-containing protein</fullName>
    </recommendedName>
</protein>
<feature type="transmembrane region" description="Helical" evidence="1">
    <location>
        <begin position="237"/>
        <end position="263"/>
    </location>
</feature>
<gene>
    <name evidence="2" type="ORF">L1I42_06320</name>
</gene>
<evidence type="ECO:0008006" key="4">
    <source>
        <dbReference type="Google" id="ProtNLM"/>
    </source>
</evidence>
<keyword evidence="1" id="KW-0472">Membrane</keyword>
<keyword evidence="3" id="KW-1185">Reference proteome</keyword>
<dbReference type="EMBL" id="JAKGTI010000001">
    <property type="protein sequence ID" value="MCF4098104.1"/>
    <property type="molecule type" value="Genomic_DNA"/>
</dbReference>
<keyword evidence="1" id="KW-1133">Transmembrane helix</keyword>
<proteinExistence type="predicted"/>
<dbReference type="RefSeq" id="WP_236113637.1">
    <property type="nucleotide sequence ID" value="NZ_JAKGTI010000001.1"/>
</dbReference>
<feature type="transmembrane region" description="Helical" evidence="1">
    <location>
        <begin position="205"/>
        <end position="225"/>
    </location>
</feature>
<evidence type="ECO:0000313" key="3">
    <source>
        <dbReference type="Proteomes" id="UP001201217"/>
    </source>
</evidence>
<name>A0ABS9E5F9_9HYPH</name>
<comment type="caution">
    <text evidence="2">The sequence shown here is derived from an EMBL/GenBank/DDBJ whole genome shotgun (WGS) entry which is preliminary data.</text>
</comment>
<dbReference type="Proteomes" id="UP001201217">
    <property type="component" value="Unassembled WGS sequence"/>
</dbReference>
<accession>A0ABS9E5F9</accession>
<evidence type="ECO:0000256" key="1">
    <source>
        <dbReference type="SAM" id="Phobius"/>
    </source>
</evidence>
<keyword evidence="1" id="KW-0812">Transmembrane</keyword>
<organism evidence="2 3">
    <name type="scientific">Maritalea mediterranea</name>
    <dbReference type="NCBI Taxonomy" id="2909667"/>
    <lineage>
        <taxon>Bacteria</taxon>
        <taxon>Pseudomonadati</taxon>
        <taxon>Pseudomonadota</taxon>
        <taxon>Alphaproteobacteria</taxon>
        <taxon>Hyphomicrobiales</taxon>
        <taxon>Devosiaceae</taxon>
        <taxon>Maritalea</taxon>
    </lineage>
</organism>
<evidence type="ECO:0000313" key="2">
    <source>
        <dbReference type="EMBL" id="MCF4098104.1"/>
    </source>
</evidence>
<sequence length="330" mass="38513">MRKTIDTVKSASDNALSKMKKRAELRAFFRRQKRRNRLHFPTVWDIESFAAIDNLGSAEEISEDIKKEVIENLHKGKELHYKQILRSRLLAAPISLFIVFNYFGLSEHISFAGVTLDATSLPSAEIAILLHSIVMFLSHGTLVKYHTIERMLQRAYYKFYENARSQIYIRALVVDTEPIPFWFENLPSRHWGKARNWISKLNLSIIWLRGLTPLLFAFLFYYLAFSKIFSEPNLPTHFLWPLVGICILLLVAVLFRTFVFGLLSPFRDWSKLEELRSLQQSDPVGANKLNSELFDEMNQDINEMRAKGVLPSDETEFNKIWSKMSDRKLF</sequence>